<dbReference type="GO" id="GO:0005536">
    <property type="term" value="F:D-glucose binding"/>
    <property type="evidence" value="ECO:0007669"/>
    <property type="project" value="InterPro"/>
</dbReference>
<dbReference type="PANTHER" id="PTHR47690:SF1">
    <property type="entry name" value="GLUCOKINASE"/>
    <property type="match status" value="1"/>
</dbReference>
<evidence type="ECO:0000256" key="2">
    <source>
        <dbReference type="ARBA" id="ARBA00022777"/>
    </source>
</evidence>
<feature type="binding site" evidence="3">
    <location>
        <begin position="19"/>
        <end position="24"/>
    </location>
    <ligand>
        <name>ATP</name>
        <dbReference type="ChEBI" id="CHEBI:30616"/>
    </ligand>
</feature>
<dbReference type="InterPro" id="IPR050201">
    <property type="entry name" value="Bacterial_glucokinase"/>
</dbReference>
<keyword evidence="3" id="KW-0963">Cytoplasm</keyword>
<protein>
    <recommendedName>
        <fullName evidence="3">Glucokinase</fullName>
        <ecNumber evidence="3">2.7.1.2</ecNumber>
    </recommendedName>
    <alternativeName>
        <fullName evidence="3">Glucose kinase</fullName>
    </alternativeName>
</protein>
<dbReference type="Gene3D" id="3.40.367.20">
    <property type="match status" value="1"/>
</dbReference>
<dbReference type="Pfam" id="PF02685">
    <property type="entry name" value="Glucokinase"/>
    <property type="match status" value="1"/>
</dbReference>
<dbReference type="AlphaFoldDB" id="A0A6N1VG05"/>
<evidence type="ECO:0000256" key="4">
    <source>
        <dbReference type="RuleBase" id="RU004046"/>
    </source>
</evidence>
<dbReference type="EMBL" id="CP054836">
    <property type="protein sequence ID" value="QKV19774.1"/>
    <property type="molecule type" value="Genomic_DNA"/>
</dbReference>
<keyword evidence="1 3" id="KW-0808">Transferase</keyword>
<evidence type="ECO:0000313" key="5">
    <source>
        <dbReference type="EMBL" id="QKV19774.1"/>
    </source>
</evidence>
<evidence type="ECO:0000256" key="3">
    <source>
        <dbReference type="HAMAP-Rule" id="MF_00524"/>
    </source>
</evidence>
<gene>
    <name evidence="3" type="primary">glk</name>
    <name evidence="5" type="ORF">HTY61_15600</name>
</gene>
<keyword evidence="3" id="KW-0547">Nucleotide-binding</keyword>
<accession>A0A6N1VG05</accession>
<dbReference type="InterPro" id="IPR003836">
    <property type="entry name" value="Glucokinase"/>
</dbReference>
<reference evidence="5 6" key="1">
    <citation type="submission" date="2020-06" db="EMBL/GenBank/DDBJ databases">
        <title>Oricola thermophila sp. nov. isolated from a tidal sediments.</title>
        <authorList>
            <person name="Kwon K.K."/>
            <person name="Yang S.-H."/>
            <person name="Park M.-J."/>
        </authorList>
    </citation>
    <scope>NUCLEOTIDE SEQUENCE [LARGE SCALE GENOMIC DNA]</scope>
    <source>
        <strain evidence="5 6">MEBiC13590</strain>
    </source>
</reference>
<name>A0A6N1VG05_9HYPH</name>
<organism evidence="5 6">
    <name type="scientific">Oricola thermophila</name>
    <dbReference type="NCBI Taxonomy" id="2742145"/>
    <lineage>
        <taxon>Bacteria</taxon>
        <taxon>Pseudomonadati</taxon>
        <taxon>Pseudomonadota</taxon>
        <taxon>Alphaproteobacteria</taxon>
        <taxon>Hyphomicrobiales</taxon>
        <taxon>Ahrensiaceae</taxon>
        <taxon>Oricola</taxon>
    </lineage>
</organism>
<dbReference type="NCBIfam" id="NF001417">
    <property type="entry name" value="PRK00292.1-4"/>
    <property type="match status" value="1"/>
</dbReference>
<sequence length="348" mass="37479">MSNGRSETEMRLPFPVLIADIGGTNARFAIIVDANAEPKRFPSIKTADYETLDAAIQQVVLDKTSIIPQSAVLAVAGPTDGDEIDLTNCDWVVRPKRLIAEMGFSDVLVMNDYEAQALAVVALDDEHLQKVGGGERIDSANRVVIGPGTGLGVAGIVHGANSWIPVAGEGGHVDLGPRTERDYAIFPHLETIGGRVSGEQVLCGRGIVNLYGAIARADGRPDVLSKPEEITAAAFEGSDTVAVETVQLFFDYLARVSGDMALVFMARGGIYLTGGITRKVLGLLDDNRFRAAFDNKEPHRNLLEQIPVYVITHDQAPLEGLSAYARMPARFGVDTTGRWWRAQEAPGR</sequence>
<keyword evidence="2 3" id="KW-0418">Kinase</keyword>
<dbReference type="Gene3D" id="3.30.420.40">
    <property type="match status" value="1"/>
</dbReference>
<comment type="catalytic activity">
    <reaction evidence="3">
        <text>D-glucose + ATP = D-glucose 6-phosphate + ADP + H(+)</text>
        <dbReference type="Rhea" id="RHEA:17825"/>
        <dbReference type="ChEBI" id="CHEBI:4167"/>
        <dbReference type="ChEBI" id="CHEBI:15378"/>
        <dbReference type="ChEBI" id="CHEBI:30616"/>
        <dbReference type="ChEBI" id="CHEBI:61548"/>
        <dbReference type="ChEBI" id="CHEBI:456216"/>
        <dbReference type="EC" id="2.7.1.2"/>
    </reaction>
</comment>
<comment type="similarity">
    <text evidence="3 4">Belongs to the bacterial glucokinase family.</text>
</comment>
<dbReference type="GO" id="GO:0004340">
    <property type="term" value="F:glucokinase activity"/>
    <property type="evidence" value="ECO:0007669"/>
    <property type="project" value="UniProtKB-UniRule"/>
</dbReference>
<dbReference type="NCBIfam" id="TIGR00749">
    <property type="entry name" value="glk"/>
    <property type="match status" value="1"/>
</dbReference>
<dbReference type="EC" id="2.7.1.2" evidence="3"/>
<evidence type="ECO:0000256" key="1">
    <source>
        <dbReference type="ARBA" id="ARBA00022679"/>
    </source>
</evidence>
<dbReference type="SUPFAM" id="SSF53067">
    <property type="entry name" value="Actin-like ATPase domain"/>
    <property type="match status" value="1"/>
</dbReference>
<dbReference type="GO" id="GO:0006096">
    <property type="term" value="P:glycolytic process"/>
    <property type="evidence" value="ECO:0007669"/>
    <property type="project" value="UniProtKB-UniRule"/>
</dbReference>
<evidence type="ECO:0000313" key="6">
    <source>
        <dbReference type="Proteomes" id="UP000509367"/>
    </source>
</evidence>
<dbReference type="KEGG" id="orm:HTY61_15600"/>
<dbReference type="InterPro" id="IPR043129">
    <property type="entry name" value="ATPase_NBD"/>
</dbReference>
<dbReference type="GO" id="GO:0005829">
    <property type="term" value="C:cytosol"/>
    <property type="evidence" value="ECO:0007669"/>
    <property type="project" value="TreeGrafter"/>
</dbReference>
<dbReference type="HAMAP" id="MF_00524">
    <property type="entry name" value="Glucokinase"/>
    <property type="match status" value="1"/>
</dbReference>
<dbReference type="PANTHER" id="PTHR47690">
    <property type="entry name" value="GLUCOKINASE"/>
    <property type="match status" value="1"/>
</dbReference>
<dbReference type="CDD" id="cd24008">
    <property type="entry name" value="ASKHA_NBD_GLK"/>
    <property type="match status" value="1"/>
</dbReference>
<proteinExistence type="inferred from homology"/>
<keyword evidence="3" id="KW-0067">ATP-binding</keyword>
<keyword evidence="3" id="KW-0324">Glycolysis</keyword>
<dbReference type="Proteomes" id="UP000509367">
    <property type="component" value="Chromosome"/>
</dbReference>
<keyword evidence="6" id="KW-1185">Reference proteome</keyword>
<dbReference type="GO" id="GO:0005524">
    <property type="term" value="F:ATP binding"/>
    <property type="evidence" value="ECO:0007669"/>
    <property type="project" value="UniProtKB-UniRule"/>
</dbReference>
<comment type="subcellular location">
    <subcellularLocation>
        <location evidence="3">Cytoplasm</location>
    </subcellularLocation>
</comment>